<dbReference type="PANTHER" id="PTHR10033:SF0">
    <property type="entry name" value="CALSEQUESTRIN"/>
    <property type="match status" value="1"/>
</dbReference>
<evidence type="ECO:0000256" key="6">
    <source>
        <dbReference type="RuleBase" id="RU000648"/>
    </source>
</evidence>
<dbReference type="GO" id="GO:0033018">
    <property type="term" value="C:sarcoplasmic reticulum lumen"/>
    <property type="evidence" value="ECO:0007669"/>
    <property type="project" value="UniProtKB-SubCell"/>
</dbReference>
<dbReference type="SUPFAM" id="SSF48726">
    <property type="entry name" value="Immunoglobulin"/>
    <property type="match status" value="1"/>
</dbReference>
<evidence type="ECO:0000313" key="10">
    <source>
        <dbReference type="EMBL" id="KAH9527915.1"/>
    </source>
</evidence>
<gene>
    <name evidence="10" type="primary">CASQ2</name>
    <name evidence="10" type="ORF">DERF_001902</name>
    <name evidence="9" type="ORF">HUG17_6877</name>
</gene>
<dbReference type="PANTHER" id="PTHR10033">
    <property type="entry name" value="CALSEQUESTRIN"/>
    <property type="match status" value="1"/>
</dbReference>
<evidence type="ECO:0000256" key="7">
    <source>
        <dbReference type="SAM" id="SignalP"/>
    </source>
</evidence>
<organism evidence="10 11">
    <name type="scientific">Dermatophagoides farinae</name>
    <name type="common">American house dust mite</name>
    <dbReference type="NCBI Taxonomy" id="6954"/>
    <lineage>
        <taxon>Eukaryota</taxon>
        <taxon>Metazoa</taxon>
        <taxon>Ecdysozoa</taxon>
        <taxon>Arthropoda</taxon>
        <taxon>Chelicerata</taxon>
        <taxon>Arachnida</taxon>
        <taxon>Acari</taxon>
        <taxon>Acariformes</taxon>
        <taxon>Sarcoptiformes</taxon>
        <taxon>Astigmata</taxon>
        <taxon>Psoroptidia</taxon>
        <taxon>Analgoidea</taxon>
        <taxon>Pyroglyphidae</taxon>
        <taxon>Dermatophagoidinae</taxon>
        <taxon>Dermatophagoides</taxon>
    </lineage>
</organism>
<keyword evidence="3 6" id="KW-0106">Calcium</keyword>
<dbReference type="PROSITE" id="PS50835">
    <property type="entry name" value="IG_LIKE"/>
    <property type="match status" value="1"/>
</dbReference>
<dbReference type="Proteomes" id="UP000790347">
    <property type="component" value="Unassembled WGS sequence"/>
</dbReference>
<evidence type="ECO:0000313" key="9">
    <source>
        <dbReference type="EMBL" id="KAH7636671.1"/>
    </source>
</evidence>
<keyword evidence="4" id="KW-0703">Sarcoplasmic reticulum</keyword>
<keyword evidence="7" id="KW-0732">Signal</keyword>
<feature type="chain" id="PRO_5038276969" description="Calsequestrin" evidence="7">
    <location>
        <begin position="20"/>
        <end position="542"/>
    </location>
</feature>
<evidence type="ECO:0000256" key="5">
    <source>
        <dbReference type="ARBA" id="ARBA00023179"/>
    </source>
</evidence>
<name>A0A922IBD1_DERFA</name>
<keyword evidence="5" id="KW-0514">Muscle protein</keyword>
<feature type="signal peptide" evidence="7">
    <location>
        <begin position="1"/>
        <end position="19"/>
    </location>
</feature>
<evidence type="ECO:0000256" key="2">
    <source>
        <dbReference type="ARBA" id="ARBA00010987"/>
    </source>
</evidence>
<dbReference type="OrthoDB" id="10039395at2759"/>
<sequence>MEVYKFVLVILIICSSVRADNILDLIETRPSLAASDQSMICQLNENDVKSLLTLSEQSTNTQKYILIKTDENEDSFINNVRSQLSGLDYRVCSFKLSQVSLALTNITIVNNDGHAIPYYGRRDPSTLVRFLAHLEQRISKSPYQTIKGKLDKKAYEHVLEPKIIAYYPDVTAPAFAQFQQAAKLMAPSPPFFVVHDPQLAAKFRLNQPGQMSLVRRLEKSQIFFPPLSSSVMSLEPTQAIMAQDIINWIQENRGLVMHELKDTNLYNPEIHDPNKYQLVAVGDKSSPLGLYFFKILTKTIQNISRENEIWLNPSSISDDNDDEQNSDIQNHIQSDEPVDLIRLDDIKIVWIDLQQFPSTALNLQKLYQIEPVQNVWFGLIHSPSTAIATQGLDSVWFDLNGLNLTRSDRRTDQENIWLVRNWILTVTDREMKSATNDSSTGAPITFVLEPEPISVRQGGNFLLECRVLPHLKCSWMKDSQSIVVDSRYRYAISGRDGGDCSLMIQGARIDEDQGEWTCLVDGTNETSLPILVNVRYDTKTEF</sequence>
<dbReference type="InterPro" id="IPR001393">
    <property type="entry name" value="Calsequestrin"/>
</dbReference>
<dbReference type="InterPro" id="IPR007110">
    <property type="entry name" value="Ig-like_dom"/>
</dbReference>
<dbReference type="Proteomes" id="UP000828236">
    <property type="component" value="Unassembled WGS sequence"/>
</dbReference>
<comment type="caution">
    <text evidence="10">The sequence shown here is derived from an EMBL/GenBank/DDBJ whole genome shotgun (WGS) entry which is preliminary data.</text>
</comment>
<dbReference type="Pfam" id="PF01216">
    <property type="entry name" value="Calsequestrin"/>
    <property type="match status" value="1"/>
</dbReference>
<accession>A0A922IBD1</accession>
<reference evidence="10" key="4">
    <citation type="journal article" date="2022" name="Res Sq">
        <title>Comparative Genomics Reveals Insights into the Divergent Evolution of Astigmatic Mites and Household Pest Adaptations.</title>
        <authorList>
            <person name="Xiong Q."/>
            <person name="Wan A.T.-Y."/>
            <person name="Liu X.-Y."/>
            <person name="Fung C.S.-H."/>
            <person name="Xiao X."/>
            <person name="Malainual N."/>
            <person name="Hou J."/>
            <person name="Wang L."/>
            <person name="Wang M."/>
            <person name="Yang K."/>
            <person name="Cui Y."/>
            <person name="Leung E."/>
            <person name="Nong W."/>
            <person name="Shin S.-K."/>
            <person name="Au S."/>
            <person name="Jeong K.Y."/>
            <person name="Chew F.T."/>
            <person name="Hui J."/>
            <person name="Leung T.F."/>
            <person name="Tungtrongchitr A."/>
            <person name="Zhong N."/>
            <person name="Liu Z."/>
            <person name="Tsui S."/>
        </authorList>
    </citation>
    <scope>NUCLEOTIDE SEQUENCE</scope>
    <source>
        <strain evidence="10">Derf</strain>
        <tissue evidence="10">Whole organism</tissue>
    </source>
</reference>
<evidence type="ECO:0000259" key="8">
    <source>
        <dbReference type="PROSITE" id="PS50835"/>
    </source>
</evidence>
<dbReference type="InterPro" id="IPR036179">
    <property type="entry name" value="Ig-like_dom_sf"/>
</dbReference>
<comment type="subcellular location">
    <subcellularLocation>
        <location evidence="1">Sarcoplasmic reticulum lumen</location>
    </subcellularLocation>
</comment>
<feature type="domain" description="Ig-like" evidence="8">
    <location>
        <begin position="443"/>
        <end position="529"/>
    </location>
</feature>
<proteinExistence type="inferred from homology"/>
<dbReference type="EMBL" id="ASGP02000001">
    <property type="protein sequence ID" value="KAH9527915.1"/>
    <property type="molecule type" value="Genomic_DNA"/>
</dbReference>
<reference evidence="10" key="1">
    <citation type="submission" date="2013-05" db="EMBL/GenBank/DDBJ databases">
        <authorList>
            <person name="Yim A.K.Y."/>
            <person name="Chan T.F."/>
            <person name="Ji K.M."/>
            <person name="Liu X.Y."/>
            <person name="Zhou J.W."/>
            <person name="Li R.Q."/>
            <person name="Yang K.Y."/>
            <person name="Li J."/>
            <person name="Li M."/>
            <person name="Law P.T.W."/>
            <person name="Wu Y.L."/>
            <person name="Cai Z.L."/>
            <person name="Qin H."/>
            <person name="Bao Y."/>
            <person name="Leung R.K.K."/>
            <person name="Ng P.K.S."/>
            <person name="Zou J."/>
            <person name="Zhong X.J."/>
            <person name="Ran P.X."/>
            <person name="Zhong N.S."/>
            <person name="Liu Z.G."/>
            <person name="Tsui S.K.W."/>
        </authorList>
    </citation>
    <scope>NUCLEOTIDE SEQUENCE</scope>
    <source>
        <strain evidence="10">Derf</strain>
        <tissue evidence="10">Whole organism</tissue>
    </source>
</reference>
<dbReference type="GO" id="GO:0005509">
    <property type="term" value="F:calcium ion binding"/>
    <property type="evidence" value="ECO:0007669"/>
    <property type="project" value="InterPro"/>
</dbReference>
<dbReference type="AlphaFoldDB" id="A0A922IBD1"/>
<dbReference type="InterPro" id="IPR013783">
    <property type="entry name" value="Ig-like_fold"/>
</dbReference>
<dbReference type="Pfam" id="PF07679">
    <property type="entry name" value="I-set"/>
    <property type="match status" value="1"/>
</dbReference>
<comment type="similarity">
    <text evidence="2 6">Belongs to the calsequestrin family.</text>
</comment>
<evidence type="ECO:0000256" key="1">
    <source>
        <dbReference type="ARBA" id="ARBA00004564"/>
    </source>
</evidence>
<reference evidence="9" key="3">
    <citation type="journal article" date="2021" name="World Allergy Organ. J.">
        <title>Chromosome-level assembly of Dermatophagoides farinae genome and transcriptome reveals two novel allergens Der f 37 and Der f 39.</title>
        <authorList>
            <person name="Chen J."/>
            <person name="Cai Z."/>
            <person name="Fan D."/>
            <person name="Hu J."/>
            <person name="Hou Y."/>
            <person name="He Y."/>
            <person name="Zhang Z."/>
            <person name="Zhao Z."/>
            <person name="Gao P."/>
            <person name="Hu W."/>
            <person name="Sun J."/>
            <person name="Li J."/>
            <person name="Ji K."/>
        </authorList>
    </citation>
    <scope>NUCLEOTIDE SEQUENCE</scope>
    <source>
        <strain evidence="9">JKM2019</strain>
    </source>
</reference>
<evidence type="ECO:0000256" key="4">
    <source>
        <dbReference type="ARBA" id="ARBA00022951"/>
    </source>
</evidence>
<reference evidence="9" key="2">
    <citation type="submission" date="2020-06" db="EMBL/GenBank/DDBJ databases">
        <authorList>
            <person name="Ji K."/>
            <person name="Li J."/>
        </authorList>
    </citation>
    <scope>NUCLEOTIDE SEQUENCE</scope>
    <source>
        <strain evidence="9">JKM2019</strain>
        <tissue evidence="9">Whole body</tissue>
    </source>
</reference>
<keyword evidence="11" id="KW-1185">Reference proteome</keyword>
<protein>
    <recommendedName>
        <fullName evidence="6">Calsequestrin</fullName>
    </recommendedName>
</protein>
<dbReference type="InterPro" id="IPR013098">
    <property type="entry name" value="Ig_I-set"/>
</dbReference>
<dbReference type="GO" id="GO:0051279">
    <property type="term" value="P:regulation of release of sequestered calcium ion into cytosol"/>
    <property type="evidence" value="ECO:0007669"/>
    <property type="project" value="TreeGrafter"/>
</dbReference>
<evidence type="ECO:0000313" key="11">
    <source>
        <dbReference type="Proteomes" id="UP000790347"/>
    </source>
</evidence>
<dbReference type="Gene3D" id="2.60.40.10">
    <property type="entry name" value="Immunoglobulins"/>
    <property type="match status" value="1"/>
</dbReference>
<dbReference type="Gene3D" id="3.40.30.10">
    <property type="entry name" value="Glutaredoxin"/>
    <property type="match status" value="3"/>
</dbReference>
<comment type="function">
    <text evidence="6">Calsequestrin is a high-capacity, moderate affinity, calcium-binding protein and thus acts as an internal calcium store in muscle.</text>
</comment>
<evidence type="ECO:0000256" key="3">
    <source>
        <dbReference type="ARBA" id="ARBA00022837"/>
    </source>
</evidence>
<dbReference type="EMBL" id="SDOV01000009">
    <property type="protein sequence ID" value="KAH7636671.1"/>
    <property type="molecule type" value="Genomic_DNA"/>
</dbReference>